<proteinExistence type="predicted"/>
<dbReference type="SUPFAM" id="SSF51126">
    <property type="entry name" value="Pectin lyase-like"/>
    <property type="match status" value="1"/>
</dbReference>
<accession>A0ABS4J370</accession>
<dbReference type="RefSeq" id="WP_209976092.1">
    <property type="nucleotide sequence ID" value="NZ_JAGGLB010000024.1"/>
</dbReference>
<dbReference type="InterPro" id="IPR006626">
    <property type="entry name" value="PbH1"/>
</dbReference>
<keyword evidence="3" id="KW-1185">Reference proteome</keyword>
<dbReference type="Proteomes" id="UP001519287">
    <property type="component" value="Unassembled WGS sequence"/>
</dbReference>
<dbReference type="Pfam" id="PF12708">
    <property type="entry name" value="Pect-lyase_RHGA_epim"/>
    <property type="match status" value="1"/>
</dbReference>
<organism evidence="2 3">
    <name type="scientific">Paenibacillus eucommiae</name>
    <dbReference type="NCBI Taxonomy" id="1355755"/>
    <lineage>
        <taxon>Bacteria</taxon>
        <taxon>Bacillati</taxon>
        <taxon>Bacillota</taxon>
        <taxon>Bacilli</taxon>
        <taxon>Bacillales</taxon>
        <taxon>Paenibacillaceae</taxon>
        <taxon>Paenibacillus</taxon>
    </lineage>
</organism>
<dbReference type="InterPro" id="IPR024535">
    <property type="entry name" value="RHGA/B-epi-like_pectate_lyase"/>
</dbReference>
<comment type="caution">
    <text evidence="2">The sequence shown here is derived from an EMBL/GenBank/DDBJ whole genome shotgun (WGS) entry which is preliminary data.</text>
</comment>
<dbReference type="EMBL" id="JAGGLB010000024">
    <property type="protein sequence ID" value="MBP1994245.1"/>
    <property type="molecule type" value="Genomic_DNA"/>
</dbReference>
<dbReference type="Gene3D" id="2.160.20.10">
    <property type="entry name" value="Single-stranded right-handed beta-helix, Pectin lyase-like"/>
    <property type="match status" value="2"/>
</dbReference>
<feature type="domain" description="Rhamnogalacturonase A/B/Epimerase-like pectate lyase" evidence="1">
    <location>
        <begin position="88"/>
        <end position="313"/>
    </location>
</feature>
<dbReference type="InterPro" id="IPR006311">
    <property type="entry name" value="TAT_signal"/>
</dbReference>
<dbReference type="InterPro" id="IPR011050">
    <property type="entry name" value="Pectin_lyase_fold/virulence"/>
</dbReference>
<gene>
    <name evidence="2" type="ORF">J2Z66_005881</name>
</gene>
<name>A0ABS4J370_9BACL</name>
<sequence length="608" mass="63354">MEKNVEKQPENEQSIYSIPDAPGMKKLVNRRTMLASLGMAGAALAAGSLLNVPKAHALSPVSSDDVEYQFSPSDPVRSLTVKLREYASVMDFGAAGDGVTDDTTAIQTAVNSAKYVTVPPGTYRISSQIVLSQSGFSLVSQEGAKFVASAAMNSLIYSQDNSNIVIEGGQFDGNGLSVSNIHFRTYAVSPLNLTVRNTKQRATASDPNLAFGCILFDNDDGKRSPYRHQNIVIEGNLIEECGTHGALAAYCDGVTFHRNVVDGAQNHGFEAVNCTDVLETSNRVSNCGISALGVGDGSRNYIIADNVIANCGGDGSITCEHNSVFGTVCDNTIVDAHGSSGINVSFGTPGSAPFDNLNNISVTNNTISGKNGFSIVGILVYSSVGGTSKGRNMNVVNNKLEHVTVAVDYNYCDSSTISGNTLRSPVGSNSKLINIVACSGVLVSGNRTYDLVNDHAITVNDYATFVSDFCKITDNYVLSAGSSASKAVVYIQGTGMHEVSGNMTQGSANYVKAPNAAFVLASNNFGPLSGTPLDGPNITGSANANSTNDTLILNGKRQSYGAAAPTSGTWSPGEIVWSTAPTAGGHAGWICTTAGSPGTWKTFGAVTP</sequence>
<dbReference type="SMART" id="SM00710">
    <property type="entry name" value="PbH1"/>
    <property type="match status" value="8"/>
</dbReference>
<evidence type="ECO:0000259" key="1">
    <source>
        <dbReference type="Pfam" id="PF12708"/>
    </source>
</evidence>
<dbReference type="InterPro" id="IPR012334">
    <property type="entry name" value="Pectin_lyas_fold"/>
</dbReference>
<reference evidence="2 3" key="1">
    <citation type="submission" date="2021-03" db="EMBL/GenBank/DDBJ databases">
        <title>Genomic Encyclopedia of Type Strains, Phase IV (KMG-IV): sequencing the most valuable type-strain genomes for metagenomic binning, comparative biology and taxonomic classification.</title>
        <authorList>
            <person name="Goeker M."/>
        </authorList>
    </citation>
    <scope>NUCLEOTIDE SEQUENCE [LARGE SCALE GENOMIC DNA]</scope>
    <source>
        <strain evidence="2 3">DSM 26048</strain>
    </source>
</reference>
<protein>
    <recommendedName>
        <fullName evidence="1">Rhamnogalacturonase A/B/Epimerase-like pectate lyase domain-containing protein</fullName>
    </recommendedName>
</protein>
<dbReference type="PROSITE" id="PS51318">
    <property type="entry name" value="TAT"/>
    <property type="match status" value="1"/>
</dbReference>
<evidence type="ECO:0000313" key="3">
    <source>
        <dbReference type="Proteomes" id="UP001519287"/>
    </source>
</evidence>
<evidence type="ECO:0000313" key="2">
    <source>
        <dbReference type="EMBL" id="MBP1994245.1"/>
    </source>
</evidence>